<comment type="similarity">
    <text evidence="2">Belongs to the ABC transporter superfamily.</text>
</comment>
<dbReference type="InterPro" id="IPR003439">
    <property type="entry name" value="ABC_transporter-like_ATP-bd"/>
</dbReference>
<dbReference type="Gene3D" id="3.40.50.300">
    <property type="entry name" value="P-loop containing nucleotide triphosphate hydrolases"/>
    <property type="match status" value="1"/>
</dbReference>
<dbReference type="EMBL" id="CP130319">
    <property type="protein sequence ID" value="WNR45273.1"/>
    <property type="molecule type" value="Genomic_DNA"/>
</dbReference>
<dbReference type="SMART" id="SM00382">
    <property type="entry name" value="AAA"/>
    <property type="match status" value="1"/>
</dbReference>
<keyword evidence="4" id="KW-0547">Nucleotide-binding</keyword>
<dbReference type="Pfam" id="PF00005">
    <property type="entry name" value="ABC_tran"/>
    <property type="match status" value="1"/>
</dbReference>
<dbReference type="SUPFAM" id="SSF90123">
    <property type="entry name" value="ABC transporter transmembrane region"/>
    <property type="match status" value="1"/>
</dbReference>
<dbReference type="PROSITE" id="PS00211">
    <property type="entry name" value="ABC_TRANSPORTER_1"/>
    <property type="match status" value="1"/>
</dbReference>
<dbReference type="InterPro" id="IPR011527">
    <property type="entry name" value="ABC1_TM_dom"/>
</dbReference>
<dbReference type="PROSITE" id="PS50929">
    <property type="entry name" value="ABC_TM1F"/>
    <property type="match status" value="1"/>
</dbReference>
<proteinExistence type="inferred from homology"/>
<evidence type="ECO:0000259" key="10">
    <source>
        <dbReference type="PROSITE" id="PS50929"/>
    </source>
</evidence>
<feature type="domain" description="ABC transporter" evidence="9">
    <location>
        <begin position="337"/>
        <end position="571"/>
    </location>
</feature>
<dbReference type="InterPro" id="IPR017871">
    <property type="entry name" value="ABC_transporter-like_CS"/>
</dbReference>
<accession>A0AA96RJD4</accession>
<keyword evidence="6 8" id="KW-1133">Transmembrane helix</keyword>
<evidence type="ECO:0000313" key="12">
    <source>
        <dbReference type="Proteomes" id="UP001304650"/>
    </source>
</evidence>
<comment type="subcellular location">
    <subcellularLocation>
        <location evidence="1">Cell membrane</location>
        <topology evidence="1">Multi-pass membrane protein</topology>
    </subcellularLocation>
</comment>
<dbReference type="InterPro" id="IPR039421">
    <property type="entry name" value="Type_1_exporter"/>
</dbReference>
<evidence type="ECO:0000256" key="8">
    <source>
        <dbReference type="SAM" id="Phobius"/>
    </source>
</evidence>
<dbReference type="KEGG" id="proo:MJB10_03815"/>
<keyword evidence="5 11" id="KW-0067">ATP-binding</keyword>
<dbReference type="CDD" id="cd07346">
    <property type="entry name" value="ABC_6TM_exporters"/>
    <property type="match status" value="1"/>
</dbReference>
<dbReference type="GO" id="GO:0016887">
    <property type="term" value="F:ATP hydrolysis activity"/>
    <property type="evidence" value="ECO:0007669"/>
    <property type="project" value="InterPro"/>
</dbReference>
<sequence length="572" mass="64806">MREYFWILSYIRPYKKLFAGMVICGFIVTAFEAAIPQFIQYFIDQVLPDKDLEKFQTSIVGMVALLLAMIGASAIQNLLQRHVKEKASRDMQLSVFRQLRSLGFAYYEQHPVGETLSLVHTDVNSVKRVYSEFLSLMLNQFLLLVIPLTLLLNISVKLTLLVLPCYLLYYTVGPFIDKKSTEYLKRQTLDRQVLNKKIYDNVASITEVRAAGAEDWELGRLEEKYSTYSRTRVTSLLYRHLRFMFRAFSGAVGMIVFYIVAARMIRDHSFTIGQFSAFAIYAVLVLNMIGRFTISLMEQSYIVHQAKRIYTFMAIRPVVQDPSVEHAVYPAEIQGAIRFSGVQFAYPDREPVLQGLDLSICPGERVALVGTSGGGKSTVIKLLGRFYDPAAGSITLDGIPLNRLPLAVLRESMGFVFQDNYVFGASVRENIRFGRPEANDEEVEEAARSACAHEFILQLPEGYDTLLGERGMRLSGGQKQRIAIARMFIKNPKIIILDEATSALDNLNERTVQEALEALMQGRTTITVAHRLSTVQDYDKLVFIRDGRIAEQGSYEELLNRRGHFYELAMGG</sequence>
<dbReference type="AlphaFoldDB" id="A0AA96RJD4"/>
<evidence type="ECO:0000256" key="6">
    <source>
        <dbReference type="ARBA" id="ARBA00022989"/>
    </source>
</evidence>
<evidence type="ECO:0000256" key="1">
    <source>
        <dbReference type="ARBA" id="ARBA00004651"/>
    </source>
</evidence>
<feature type="transmembrane region" description="Helical" evidence="8">
    <location>
        <begin position="271"/>
        <end position="290"/>
    </location>
</feature>
<feature type="transmembrane region" description="Helical" evidence="8">
    <location>
        <begin position="243"/>
        <end position="265"/>
    </location>
</feature>
<feature type="transmembrane region" description="Helical" evidence="8">
    <location>
        <begin position="59"/>
        <end position="79"/>
    </location>
</feature>
<name>A0AA96RJD4_9BACL</name>
<evidence type="ECO:0000256" key="3">
    <source>
        <dbReference type="ARBA" id="ARBA00022692"/>
    </source>
</evidence>
<organism evidence="11 12">
    <name type="scientific">Paenibacillus roseopurpureus</name>
    <dbReference type="NCBI Taxonomy" id="2918901"/>
    <lineage>
        <taxon>Bacteria</taxon>
        <taxon>Bacillati</taxon>
        <taxon>Bacillota</taxon>
        <taxon>Bacilli</taxon>
        <taxon>Bacillales</taxon>
        <taxon>Paenibacillaceae</taxon>
        <taxon>Paenibacillus</taxon>
    </lineage>
</organism>
<dbReference type="InterPro" id="IPR003593">
    <property type="entry name" value="AAA+_ATPase"/>
</dbReference>
<dbReference type="InterPro" id="IPR036640">
    <property type="entry name" value="ABC1_TM_sf"/>
</dbReference>
<evidence type="ECO:0000256" key="5">
    <source>
        <dbReference type="ARBA" id="ARBA00022840"/>
    </source>
</evidence>
<dbReference type="PROSITE" id="PS50893">
    <property type="entry name" value="ABC_TRANSPORTER_2"/>
    <property type="match status" value="1"/>
</dbReference>
<dbReference type="FunFam" id="3.40.50.300:FF:000218">
    <property type="entry name" value="Multidrug ABC transporter ATP-binding protein"/>
    <property type="match status" value="1"/>
</dbReference>
<protein>
    <submittedName>
        <fullName evidence="11">ABC transporter ATP-binding protein</fullName>
    </submittedName>
</protein>
<evidence type="ECO:0000256" key="4">
    <source>
        <dbReference type="ARBA" id="ARBA00022741"/>
    </source>
</evidence>
<feature type="transmembrane region" description="Helical" evidence="8">
    <location>
        <begin position="17"/>
        <end position="39"/>
    </location>
</feature>
<dbReference type="RefSeq" id="WP_314801881.1">
    <property type="nucleotide sequence ID" value="NZ_CP130319.1"/>
</dbReference>
<keyword evidence="7 8" id="KW-0472">Membrane</keyword>
<gene>
    <name evidence="11" type="ORF">MJB10_03815</name>
</gene>
<feature type="domain" description="ABC transmembrane type-1" evidence="10">
    <location>
        <begin position="19"/>
        <end position="298"/>
    </location>
</feature>
<keyword evidence="12" id="KW-1185">Reference proteome</keyword>
<dbReference type="GO" id="GO:0015421">
    <property type="term" value="F:ABC-type oligopeptide transporter activity"/>
    <property type="evidence" value="ECO:0007669"/>
    <property type="project" value="TreeGrafter"/>
</dbReference>
<evidence type="ECO:0000256" key="7">
    <source>
        <dbReference type="ARBA" id="ARBA00023136"/>
    </source>
</evidence>
<dbReference type="SUPFAM" id="SSF52540">
    <property type="entry name" value="P-loop containing nucleoside triphosphate hydrolases"/>
    <property type="match status" value="1"/>
</dbReference>
<dbReference type="InterPro" id="IPR027417">
    <property type="entry name" value="P-loop_NTPase"/>
</dbReference>
<dbReference type="Pfam" id="PF00664">
    <property type="entry name" value="ABC_membrane"/>
    <property type="match status" value="1"/>
</dbReference>
<keyword evidence="3 8" id="KW-0812">Transmembrane</keyword>
<dbReference type="GO" id="GO:0005524">
    <property type="term" value="F:ATP binding"/>
    <property type="evidence" value="ECO:0007669"/>
    <property type="project" value="UniProtKB-KW"/>
</dbReference>
<reference evidence="11" key="1">
    <citation type="submission" date="2022-02" db="EMBL/GenBank/DDBJ databases">
        <title>Paenibacillus sp. MBLB1832 Whole Genome Shotgun Sequencing.</title>
        <authorList>
            <person name="Hwang C.Y."/>
            <person name="Cho E.-S."/>
            <person name="Seo M.-J."/>
        </authorList>
    </citation>
    <scope>NUCLEOTIDE SEQUENCE</scope>
    <source>
        <strain evidence="11">MBLB1832</strain>
    </source>
</reference>
<evidence type="ECO:0000313" key="11">
    <source>
        <dbReference type="EMBL" id="WNR45273.1"/>
    </source>
</evidence>
<dbReference type="Proteomes" id="UP001304650">
    <property type="component" value="Chromosome"/>
</dbReference>
<evidence type="ECO:0000256" key="2">
    <source>
        <dbReference type="ARBA" id="ARBA00005417"/>
    </source>
</evidence>
<dbReference type="Gene3D" id="1.20.1560.10">
    <property type="entry name" value="ABC transporter type 1, transmembrane domain"/>
    <property type="match status" value="1"/>
</dbReference>
<evidence type="ECO:0000259" key="9">
    <source>
        <dbReference type="PROSITE" id="PS50893"/>
    </source>
</evidence>
<dbReference type="PANTHER" id="PTHR43394:SF1">
    <property type="entry name" value="ATP-BINDING CASSETTE SUB-FAMILY B MEMBER 10, MITOCHONDRIAL"/>
    <property type="match status" value="1"/>
</dbReference>
<feature type="transmembrane region" description="Helical" evidence="8">
    <location>
        <begin position="133"/>
        <end position="152"/>
    </location>
</feature>
<dbReference type="PANTHER" id="PTHR43394">
    <property type="entry name" value="ATP-DEPENDENT PERMEASE MDL1, MITOCHONDRIAL"/>
    <property type="match status" value="1"/>
</dbReference>
<dbReference type="GO" id="GO:0005886">
    <property type="term" value="C:plasma membrane"/>
    <property type="evidence" value="ECO:0007669"/>
    <property type="project" value="UniProtKB-SubCell"/>
</dbReference>